<proteinExistence type="predicted"/>
<accession>A0ABD1WBQ5</accession>
<dbReference type="EMBL" id="JBFOLJ010000004">
    <property type="protein sequence ID" value="KAL2547106.1"/>
    <property type="molecule type" value="Genomic_DNA"/>
</dbReference>
<sequence length="152" mass="16684">MDLKRPRSVRSSSKLKSDGIVIPSESQVSLVQKKRVPDFSSRTIGSKLLVKAQTEQPPMAAPDFLSQASGSKSLVPVSATKEATVLIEMSKQVVEPHIGQSPTAVKWGGMGFVYGFRSFGLKKLETTNINNFGLCAFCKNKIDKGRNIYMYK</sequence>
<dbReference type="Proteomes" id="UP001604277">
    <property type="component" value="Unassembled WGS sequence"/>
</dbReference>
<protein>
    <submittedName>
        <fullName evidence="1">Uncharacterized protein</fullName>
    </submittedName>
</protein>
<name>A0ABD1WBQ5_9LAMI</name>
<reference evidence="2" key="1">
    <citation type="submission" date="2024-07" db="EMBL/GenBank/DDBJ databases">
        <title>Two chromosome-level genome assemblies of Korean endemic species Abeliophyllum distichum and Forsythia ovata (Oleaceae).</title>
        <authorList>
            <person name="Jang H."/>
        </authorList>
    </citation>
    <scope>NUCLEOTIDE SEQUENCE [LARGE SCALE GENOMIC DNA]</scope>
</reference>
<comment type="caution">
    <text evidence="1">The sequence shown here is derived from an EMBL/GenBank/DDBJ whole genome shotgun (WGS) entry which is preliminary data.</text>
</comment>
<dbReference type="AlphaFoldDB" id="A0ABD1WBQ5"/>
<evidence type="ECO:0000313" key="2">
    <source>
        <dbReference type="Proteomes" id="UP001604277"/>
    </source>
</evidence>
<keyword evidence="2" id="KW-1185">Reference proteome</keyword>
<gene>
    <name evidence="1" type="ORF">Fot_16339</name>
</gene>
<evidence type="ECO:0000313" key="1">
    <source>
        <dbReference type="EMBL" id="KAL2547106.1"/>
    </source>
</evidence>
<organism evidence="1 2">
    <name type="scientific">Forsythia ovata</name>
    <dbReference type="NCBI Taxonomy" id="205694"/>
    <lineage>
        <taxon>Eukaryota</taxon>
        <taxon>Viridiplantae</taxon>
        <taxon>Streptophyta</taxon>
        <taxon>Embryophyta</taxon>
        <taxon>Tracheophyta</taxon>
        <taxon>Spermatophyta</taxon>
        <taxon>Magnoliopsida</taxon>
        <taxon>eudicotyledons</taxon>
        <taxon>Gunneridae</taxon>
        <taxon>Pentapetalae</taxon>
        <taxon>asterids</taxon>
        <taxon>lamiids</taxon>
        <taxon>Lamiales</taxon>
        <taxon>Oleaceae</taxon>
        <taxon>Forsythieae</taxon>
        <taxon>Forsythia</taxon>
    </lineage>
</organism>